<feature type="domain" description="M23ase beta-sheet core" evidence="1">
    <location>
        <begin position="95"/>
        <end position="191"/>
    </location>
</feature>
<reference evidence="2 3" key="1">
    <citation type="submission" date="2024-06" db="EMBL/GenBank/DDBJ databases">
        <title>Genomic Encyclopedia of Type Strains, Phase IV (KMG-IV): sequencing the most valuable type-strain genomes for metagenomic binning, comparative biology and taxonomic classification.</title>
        <authorList>
            <person name="Goeker M."/>
        </authorList>
    </citation>
    <scope>NUCLEOTIDE SEQUENCE [LARGE SCALE GENOMIC DNA]</scope>
    <source>
        <strain evidence="2 3">DSM 17809</strain>
    </source>
</reference>
<evidence type="ECO:0000313" key="3">
    <source>
        <dbReference type="Proteomes" id="UP001549110"/>
    </source>
</evidence>
<dbReference type="SUPFAM" id="SSF51261">
    <property type="entry name" value="Duplicated hybrid motif"/>
    <property type="match status" value="1"/>
</dbReference>
<evidence type="ECO:0000313" key="2">
    <source>
        <dbReference type="EMBL" id="MET3526116.1"/>
    </source>
</evidence>
<organism evidence="2 3">
    <name type="scientific">Phenylobacterium koreense</name>
    <dbReference type="NCBI Taxonomy" id="266125"/>
    <lineage>
        <taxon>Bacteria</taxon>
        <taxon>Pseudomonadati</taxon>
        <taxon>Pseudomonadota</taxon>
        <taxon>Alphaproteobacteria</taxon>
        <taxon>Caulobacterales</taxon>
        <taxon>Caulobacteraceae</taxon>
        <taxon>Phenylobacterium</taxon>
    </lineage>
</organism>
<name>A0ABV2EHM3_9CAUL</name>
<gene>
    <name evidence="2" type="ORF">ABID41_001211</name>
</gene>
<accession>A0ABV2EHM3</accession>
<dbReference type="CDD" id="cd12797">
    <property type="entry name" value="M23_peptidase"/>
    <property type="match status" value="1"/>
</dbReference>
<protein>
    <recommendedName>
        <fullName evidence="1">M23ase beta-sheet core domain-containing protein</fullName>
    </recommendedName>
</protein>
<dbReference type="InterPro" id="IPR016047">
    <property type="entry name" value="M23ase_b-sheet_dom"/>
</dbReference>
<dbReference type="Gene3D" id="2.70.70.10">
    <property type="entry name" value="Glucose Permease (Domain IIA)"/>
    <property type="match status" value="1"/>
</dbReference>
<sequence length="277" mass="28864">MTLAAHGGMRHFWAEGLVAFGLTLSLAGAAYGTAVISPRLADHAVAPAPVAAPAPAVAAPLEPEPAFDFAEPVPGHGVNSPFGLRRMPWENHGRLHEGVDIAAPSGARVVAVEDGMITRAGTSSSYGRFVEIRHAHGLTSLYAHLGRIDPAAQAGAPIKAGVTLGRIGSTGVSTGPHLHFELRRDDKPLNPTAFIGREFDTLADLPLRAASYYSHKVRVVHGSKIPASKTRAMAAKKANDGEVKTTKEGRVMATLQVARCDEACAAAKSAPSEVAAN</sequence>
<dbReference type="Pfam" id="PF01551">
    <property type="entry name" value="Peptidase_M23"/>
    <property type="match status" value="1"/>
</dbReference>
<keyword evidence="3" id="KW-1185">Reference proteome</keyword>
<dbReference type="EMBL" id="JBEPLU010000001">
    <property type="protein sequence ID" value="MET3526116.1"/>
    <property type="molecule type" value="Genomic_DNA"/>
</dbReference>
<dbReference type="Proteomes" id="UP001549110">
    <property type="component" value="Unassembled WGS sequence"/>
</dbReference>
<dbReference type="RefSeq" id="WP_331932608.1">
    <property type="nucleotide sequence ID" value="NZ_JBEPLU010000001.1"/>
</dbReference>
<evidence type="ECO:0000259" key="1">
    <source>
        <dbReference type="Pfam" id="PF01551"/>
    </source>
</evidence>
<dbReference type="PANTHER" id="PTHR21666">
    <property type="entry name" value="PEPTIDASE-RELATED"/>
    <property type="match status" value="1"/>
</dbReference>
<proteinExistence type="predicted"/>
<dbReference type="PANTHER" id="PTHR21666:SF270">
    <property type="entry name" value="MUREIN HYDROLASE ACTIVATOR ENVC"/>
    <property type="match status" value="1"/>
</dbReference>
<comment type="caution">
    <text evidence="2">The sequence shown here is derived from an EMBL/GenBank/DDBJ whole genome shotgun (WGS) entry which is preliminary data.</text>
</comment>
<dbReference type="InterPro" id="IPR050570">
    <property type="entry name" value="Cell_wall_metabolism_enzyme"/>
</dbReference>
<dbReference type="InterPro" id="IPR011055">
    <property type="entry name" value="Dup_hybrid_motif"/>
</dbReference>